<accession>A0A7W7KDZ1</accession>
<dbReference type="AlphaFoldDB" id="A0A7W7KDZ1"/>
<keyword evidence="3" id="KW-1185">Reference proteome</keyword>
<evidence type="ECO:0000313" key="2">
    <source>
        <dbReference type="EMBL" id="MBB4861072.1"/>
    </source>
</evidence>
<dbReference type="EMBL" id="JACHLR010000051">
    <property type="protein sequence ID" value="MBB4861072.1"/>
    <property type="molecule type" value="Genomic_DNA"/>
</dbReference>
<dbReference type="RefSeq" id="WP_184250773.1">
    <property type="nucleotide sequence ID" value="NZ_JACHLR010000051.1"/>
</dbReference>
<comment type="caution">
    <text evidence="2">The sequence shown here is derived from an EMBL/GenBank/DDBJ whole genome shotgun (WGS) entry which is preliminary data.</text>
</comment>
<sequence>MIHEALSAWIALYMGVGVLAGMCATGAIVQTAIEIRAGKWRPLLSSRRLDYALWAPRIWLSWQRNYLRGMPVVLASAALYANHIGFGVLGDV</sequence>
<evidence type="ECO:0000256" key="1">
    <source>
        <dbReference type="SAM" id="Phobius"/>
    </source>
</evidence>
<organism evidence="2 3">
    <name type="scientific">Novosphingobium chloroacetimidivorans</name>
    <dbReference type="NCBI Taxonomy" id="1428314"/>
    <lineage>
        <taxon>Bacteria</taxon>
        <taxon>Pseudomonadati</taxon>
        <taxon>Pseudomonadota</taxon>
        <taxon>Alphaproteobacteria</taxon>
        <taxon>Sphingomonadales</taxon>
        <taxon>Sphingomonadaceae</taxon>
        <taxon>Novosphingobium</taxon>
    </lineage>
</organism>
<keyword evidence="1" id="KW-1133">Transmembrane helix</keyword>
<evidence type="ECO:0000313" key="3">
    <source>
        <dbReference type="Proteomes" id="UP000555448"/>
    </source>
</evidence>
<name>A0A7W7KDZ1_9SPHN</name>
<reference evidence="2 3" key="1">
    <citation type="submission" date="2020-08" db="EMBL/GenBank/DDBJ databases">
        <title>Functional genomics of gut bacteria from endangered species of beetles.</title>
        <authorList>
            <person name="Carlos-Shanley C."/>
        </authorList>
    </citation>
    <scope>NUCLEOTIDE SEQUENCE [LARGE SCALE GENOMIC DNA]</scope>
    <source>
        <strain evidence="2 3">S00245</strain>
    </source>
</reference>
<proteinExistence type="predicted"/>
<gene>
    <name evidence="2" type="ORF">HNO88_004420</name>
</gene>
<protein>
    <submittedName>
        <fullName evidence="2">Uncharacterized protein</fullName>
    </submittedName>
</protein>
<feature type="transmembrane region" description="Helical" evidence="1">
    <location>
        <begin position="6"/>
        <end position="29"/>
    </location>
</feature>
<keyword evidence="1" id="KW-0812">Transmembrane</keyword>
<keyword evidence="1" id="KW-0472">Membrane</keyword>
<dbReference type="Proteomes" id="UP000555448">
    <property type="component" value="Unassembled WGS sequence"/>
</dbReference>